<gene>
    <name evidence="4" type="primary">napD</name>
    <name evidence="5" type="ORF">JQ615_23455</name>
</gene>
<comment type="subcellular location">
    <subcellularLocation>
        <location evidence="1 4">Cytoplasm</location>
    </subcellularLocation>
</comment>
<reference evidence="6" key="1">
    <citation type="journal article" date="2021" name="ISME J.">
        <title>Evolutionary origin and ecological implication of a unique nif island in free-living Bradyrhizobium lineages.</title>
        <authorList>
            <person name="Tao J."/>
        </authorList>
    </citation>
    <scope>NUCLEOTIDE SEQUENCE [LARGE SCALE GENOMIC DNA]</scope>
    <source>
        <strain evidence="6">SZCCT0434</strain>
    </source>
</reference>
<evidence type="ECO:0000256" key="4">
    <source>
        <dbReference type="HAMAP-Rule" id="MF_02200"/>
    </source>
</evidence>
<evidence type="ECO:0000256" key="1">
    <source>
        <dbReference type="ARBA" id="ARBA00004496"/>
    </source>
</evidence>
<evidence type="ECO:0000256" key="3">
    <source>
        <dbReference type="ARBA" id="ARBA00023186"/>
    </source>
</evidence>
<evidence type="ECO:0000256" key="2">
    <source>
        <dbReference type="ARBA" id="ARBA00022490"/>
    </source>
</evidence>
<dbReference type="Pfam" id="PF03927">
    <property type="entry name" value="NapD"/>
    <property type="match status" value="1"/>
</dbReference>
<comment type="function">
    <text evidence="4">Chaperone for NapA, the catalytic subunit of the periplasmic nitrate reductase. It binds directly and specifically to the twin-arginine signal peptide of NapA, preventing premature interaction with the Tat translocase and premature export.</text>
</comment>
<comment type="caution">
    <text evidence="5">The sequence shown here is derived from an EMBL/GenBank/DDBJ whole genome shotgun (WGS) entry which is preliminary data.</text>
</comment>
<dbReference type="PANTHER" id="PTHR38603">
    <property type="entry name" value="CHAPERONE NAPD"/>
    <property type="match status" value="1"/>
</dbReference>
<evidence type="ECO:0000313" key="5">
    <source>
        <dbReference type="EMBL" id="MBR0798347.1"/>
    </source>
</evidence>
<keyword evidence="6" id="KW-1185">Reference proteome</keyword>
<dbReference type="Gene3D" id="3.30.70.920">
    <property type="match status" value="1"/>
</dbReference>
<accession>A0ABS5FNJ0</accession>
<proteinExistence type="inferred from homology"/>
<dbReference type="RefSeq" id="WP_212493710.1">
    <property type="nucleotide sequence ID" value="NZ_JAFCJH010000026.1"/>
</dbReference>
<comment type="subunit">
    <text evidence="4">Interacts with the cytoplasmic NapA precursor.</text>
</comment>
<keyword evidence="3 4" id="KW-0143">Chaperone</keyword>
<dbReference type="EMBL" id="JAFCJH010000026">
    <property type="protein sequence ID" value="MBR0798347.1"/>
    <property type="molecule type" value="Genomic_DNA"/>
</dbReference>
<keyword evidence="2 4" id="KW-0963">Cytoplasm</keyword>
<dbReference type="PANTHER" id="PTHR38603:SF1">
    <property type="entry name" value="CHAPERONE NAPD"/>
    <property type="match status" value="1"/>
</dbReference>
<protein>
    <recommendedName>
        <fullName evidence="4">Chaperone NapD</fullName>
    </recommendedName>
    <alternativeName>
        <fullName evidence="4">NapA signal peptide-binding chaperone NapD</fullName>
    </alternativeName>
</protein>
<dbReference type="Proteomes" id="UP001315278">
    <property type="component" value="Unassembled WGS sequence"/>
</dbReference>
<dbReference type="InterPro" id="IPR005623">
    <property type="entry name" value="Chaperone_NapD_NO3_reduct"/>
</dbReference>
<organism evidence="5 6">
    <name type="scientific">Bradyrhizobium jicamae</name>
    <dbReference type="NCBI Taxonomy" id="280332"/>
    <lineage>
        <taxon>Bacteria</taxon>
        <taxon>Pseudomonadati</taxon>
        <taxon>Pseudomonadota</taxon>
        <taxon>Alphaproteobacteria</taxon>
        <taxon>Hyphomicrobiales</taxon>
        <taxon>Nitrobacteraceae</taxon>
        <taxon>Bradyrhizobium</taxon>
    </lineage>
</organism>
<name>A0ABS5FNJ0_9BRAD</name>
<comment type="similarity">
    <text evidence="4">Belongs to the NapD family.</text>
</comment>
<dbReference type="HAMAP" id="MF_02200">
    <property type="entry name" value="NapD"/>
    <property type="match status" value="1"/>
</dbReference>
<evidence type="ECO:0000313" key="6">
    <source>
        <dbReference type="Proteomes" id="UP001315278"/>
    </source>
</evidence>
<sequence>MNKRHNAIDRRALITGRVLPADAIVSPPGGEIASILVQARPDRLDAVASAIMALRGCEIFGRDDRGKLVVVVDAPDAGSLGSTVNTISTLPDVYSASLVFHAVDAAASDRPASGERTSHDRAQA</sequence>